<gene>
    <name evidence="3" type="ORF">H2204_002887</name>
</gene>
<feature type="compositionally biased region" description="Low complexity" evidence="1">
    <location>
        <begin position="44"/>
        <end position="77"/>
    </location>
</feature>
<feature type="compositionally biased region" description="Basic and acidic residues" evidence="1">
    <location>
        <begin position="1"/>
        <end position="13"/>
    </location>
</feature>
<evidence type="ECO:0000259" key="2">
    <source>
        <dbReference type="Pfam" id="PF13867"/>
    </source>
</evidence>
<feature type="region of interest" description="Disordered" evidence="1">
    <location>
        <begin position="133"/>
        <end position="234"/>
    </location>
</feature>
<sequence>MPPRARNVDDSRSETSSTVTNQKEKALLGPHTTSSSGVSKSRRTAANAHGAGGSSNKAAAANSGAAAAATATSSSAAPVGTEKDGNLPKTDWNKVPTSILRTYRVAHRLSVPSTLNHPHADLTYNSSSVALRAPSAVQARRRLREQKHRRRQSNLQRQTNGTTSGKNAGGGGGGSKGTERGGKDAVVAMSSSSGGNETAVPDHTSEEQASTSSGSAAAASTSTTFLGPREPPSHLANSVRKHFNAQQLSEADTVARFIYVVQQNGRTVRTEGSGGDGTGYWMGSHGRQVRRVDGPGGEVGFRLRFRP</sequence>
<feature type="region of interest" description="Disordered" evidence="1">
    <location>
        <begin position="1"/>
        <end position="95"/>
    </location>
</feature>
<evidence type="ECO:0000313" key="4">
    <source>
        <dbReference type="Proteomes" id="UP001172681"/>
    </source>
</evidence>
<dbReference type="InterPro" id="IPR025718">
    <property type="entry name" value="SAP30_Sin3-bd"/>
</dbReference>
<feature type="domain" description="Histone deacetylase complex subunit SAP30 Sin3 binding" evidence="2">
    <location>
        <begin position="234"/>
        <end position="261"/>
    </location>
</feature>
<proteinExistence type="predicted"/>
<protein>
    <recommendedName>
        <fullName evidence="2">Histone deacetylase complex subunit SAP30 Sin3 binding domain-containing protein</fullName>
    </recommendedName>
</protein>
<comment type="caution">
    <text evidence="3">The sequence shown here is derived from an EMBL/GenBank/DDBJ whole genome shotgun (WGS) entry which is preliminary data.</text>
</comment>
<dbReference type="EMBL" id="JAPDRN010000012">
    <property type="protein sequence ID" value="KAJ9641209.1"/>
    <property type="molecule type" value="Genomic_DNA"/>
</dbReference>
<dbReference type="Gene3D" id="6.10.160.20">
    <property type="match status" value="1"/>
</dbReference>
<accession>A0AA38YAL5</accession>
<organism evidence="3 4">
    <name type="scientific">Knufia peltigerae</name>
    <dbReference type="NCBI Taxonomy" id="1002370"/>
    <lineage>
        <taxon>Eukaryota</taxon>
        <taxon>Fungi</taxon>
        <taxon>Dikarya</taxon>
        <taxon>Ascomycota</taxon>
        <taxon>Pezizomycotina</taxon>
        <taxon>Eurotiomycetes</taxon>
        <taxon>Chaetothyriomycetidae</taxon>
        <taxon>Chaetothyriales</taxon>
        <taxon>Trichomeriaceae</taxon>
        <taxon>Knufia</taxon>
    </lineage>
</organism>
<dbReference type="InterPro" id="IPR038291">
    <property type="entry name" value="SAP30_C_sf"/>
</dbReference>
<dbReference type="Pfam" id="PF13867">
    <property type="entry name" value="SAP30_Sin3_bdg"/>
    <property type="match status" value="1"/>
</dbReference>
<evidence type="ECO:0000313" key="3">
    <source>
        <dbReference type="EMBL" id="KAJ9641209.1"/>
    </source>
</evidence>
<dbReference type="Proteomes" id="UP001172681">
    <property type="component" value="Unassembled WGS sequence"/>
</dbReference>
<feature type="compositionally biased region" description="Gly residues" evidence="1">
    <location>
        <begin position="167"/>
        <end position="176"/>
    </location>
</feature>
<evidence type="ECO:0000256" key="1">
    <source>
        <dbReference type="SAM" id="MobiDB-lite"/>
    </source>
</evidence>
<dbReference type="AlphaFoldDB" id="A0AA38YAL5"/>
<feature type="compositionally biased region" description="Low complexity" evidence="1">
    <location>
        <begin position="207"/>
        <end position="224"/>
    </location>
</feature>
<feature type="compositionally biased region" description="Basic residues" evidence="1">
    <location>
        <begin position="139"/>
        <end position="152"/>
    </location>
</feature>
<keyword evidence="4" id="KW-1185">Reference proteome</keyword>
<reference evidence="3" key="1">
    <citation type="submission" date="2022-10" db="EMBL/GenBank/DDBJ databases">
        <title>Culturing micro-colonial fungi from biological soil crusts in the Mojave desert and describing Neophaeococcomyces mojavensis, and introducing the new genera and species Taxawa tesnikishii.</title>
        <authorList>
            <person name="Kurbessoian T."/>
            <person name="Stajich J.E."/>
        </authorList>
    </citation>
    <scope>NUCLEOTIDE SEQUENCE</scope>
    <source>
        <strain evidence="3">TK_35</strain>
    </source>
</reference>
<name>A0AA38YAL5_9EURO</name>